<gene>
    <name evidence="2" type="ORF">UFOPK3957_01239</name>
</gene>
<dbReference type="EMBL" id="CAFBOM010000216">
    <property type="protein sequence ID" value="CAB4995203.1"/>
    <property type="molecule type" value="Genomic_DNA"/>
</dbReference>
<proteinExistence type="predicted"/>
<accession>A0A6J7NWT7</accession>
<evidence type="ECO:0000313" key="2">
    <source>
        <dbReference type="EMBL" id="CAB4995203.1"/>
    </source>
</evidence>
<feature type="region of interest" description="Disordered" evidence="1">
    <location>
        <begin position="1"/>
        <end position="28"/>
    </location>
</feature>
<sequence length="165" mass="16993">MRRETTAVIDRAAEAGAKGHDDLEALPGDDARTVHLGIVEDPNLVAERSLESGLGIEPLPFGHELGDDLAPWTGARDVMGCGDDDAVPDHAGKSDGCAVGSRQLGTEVDEGLDEQFGGKRVGGRDANGLGAHRSGLIEDAPLDAAATAIDGQGRRHGASLPDGDR</sequence>
<organism evidence="2">
    <name type="scientific">freshwater metagenome</name>
    <dbReference type="NCBI Taxonomy" id="449393"/>
    <lineage>
        <taxon>unclassified sequences</taxon>
        <taxon>metagenomes</taxon>
        <taxon>ecological metagenomes</taxon>
    </lineage>
</organism>
<evidence type="ECO:0000256" key="1">
    <source>
        <dbReference type="SAM" id="MobiDB-lite"/>
    </source>
</evidence>
<reference evidence="2" key="1">
    <citation type="submission" date="2020-05" db="EMBL/GenBank/DDBJ databases">
        <authorList>
            <person name="Chiriac C."/>
            <person name="Salcher M."/>
            <person name="Ghai R."/>
            <person name="Kavagutti S V."/>
        </authorList>
    </citation>
    <scope>NUCLEOTIDE SEQUENCE</scope>
</reference>
<name>A0A6J7NWT7_9ZZZZ</name>
<dbReference type="AlphaFoldDB" id="A0A6J7NWT7"/>
<protein>
    <submittedName>
        <fullName evidence="2">Unannotated protein</fullName>
    </submittedName>
</protein>